<accession>C6MAF1</accession>
<feature type="compositionally biased region" description="Basic residues" evidence="1">
    <location>
        <begin position="26"/>
        <end position="35"/>
    </location>
</feature>
<evidence type="ECO:0000313" key="3">
    <source>
        <dbReference type="Proteomes" id="UP000005365"/>
    </source>
</evidence>
<evidence type="ECO:0000256" key="1">
    <source>
        <dbReference type="SAM" id="MobiDB-lite"/>
    </source>
</evidence>
<keyword evidence="3" id="KW-1185">Reference proteome</keyword>
<protein>
    <submittedName>
        <fullName evidence="2">Uncharacterized protein</fullName>
    </submittedName>
</protein>
<dbReference type="Proteomes" id="UP000005365">
    <property type="component" value="Unassembled WGS sequence"/>
</dbReference>
<gene>
    <name evidence="2" type="ORF">NEISICOT_03533</name>
</gene>
<sequence>MISNDLSTPSRSVGFAHEKNNTIYRPTRKPSHRFRGQSPRYNPRQVSQRPTHSPAEFTCQGSFLY</sequence>
<evidence type="ECO:0000313" key="2">
    <source>
        <dbReference type="EMBL" id="EET42715.1"/>
    </source>
</evidence>
<name>C6MAF1_NEISI</name>
<proteinExistence type="predicted"/>
<organism evidence="2 3">
    <name type="scientific">Neisseria sicca ATCC 29256</name>
    <dbReference type="NCBI Taxonomy" id="547045"/>
    <lineage>
        <taxon>Bacteria</taxon>
        <taxon>Pseudomonadati</taxon>
        <taxon>Pseudomonadota</taxon>
        <taxon>Betaproteobacteria</taxon>
        <taxon>Neisseriales</taxon>
        <taxon>Neisseriaceae</taxon>
        <taxon>Neisseria</taxon>
    </lineage>
</organism>
<dbReference type="EMBL" id="ACKO02000039">
    <property type="protein sequence ID" value="EET42715.1"/>
    <property type="molecule type" value="Genomic_DNA"/>
</dbReference>
<comment type="caution">
    <text evidence="2">The sequence shown here is derived from an EMBL/GenBank/DDBJ whole genome shotgun (WGS) entry which is preliminary data.</text>
</comment>
<feature type="region of interest" description="Disordered" evidence="1">
    <location>
        <begin position="1"/>
        <end position="65"/>
    </location>
</feature>
<dbReference type="AlphaFoldDB" id="C6MAF1"/>
<reference evidence="2" key="1">
    <citation type="submission" date="2009-07" db="EMBL/GenBank/DDBJ databases">
        <authorList>
            <person name="Weinstock G."/>
            <person name="Sodergren E."/>
            <person name="Clifton S."/>
            <person name="Fulton L."/>
            <person name="Fulton B."/>
            <person name="Courtney L."/>
            <person name="Fronick C."/>
            <person name="Harrison M."/>
            <person name="Strong C."/>
            <person name="Farmer C."/>
            <person name="Delahaunty K."/>
            <person name="Markovic C."/>
            <person name="Hall O."/>
            <person name="Minx P."/>
            <person name="Tomlinson C."/>
            <person name="Mitreva M."/>
            <person name="Nelson J."/>
            <person name="Hou S."/>
            <person name="Wollam A."/>
            <person name="Pepin K.H."/>
            <person name="Johnson M."/>
            <person name="Bhonagiri V."/>
            <person name="Nash W.E."/>
            <person name="Warren W."/>
            <person name="Chinwalla A."/>
            <person name="Mardis E.R."/>
            <person name="Wilson R.K."/>
        </authorList>
    </citation>
    <scope>NUCLEOTIDE SEQUENCE [LARGE SCALE GENOMIC DNA]</scope>
    <source>
        <strain evidence="2">ATCC 29256</strain>
    </source>
</reference>
<feature type="compositionally biased region" description="Polar residues" evidence="1">
    <location>
        <begin position="1"/>
        <end position="11"/>
    </location>
</feature>